<dbReference type="Pfam" id="PF07526">
    <property type="entry name" value="POX"/>
    <property type="match status" value="1"/>
</dbReference>
<dbReference type="InterPro" id="IPR006563">
    <property type="entry name" value="POX_dom"/>
</dbReference>
<feature type="compositionally biased region" description="Basic residues" evidence="9">
    <location>
        <begin position="245"/>
        <end position="254"/>
    </location>
</feature>
<feature type="domain" description="Homeobox" evidence="10">
    <location>
        <begin position="463"/>
        <end position="526"/>
    </location>
</feature>
<dbReference type="SMART" id="SM00389">
    <property type="entry name" value="HOX"/>
    <property type="match status" value="1"/>
</dbReference>
<dbReference type="InterPro" id="IPR050224">
    <property type="entry name" value="TALE_homeobox"/>
</dbReference>
<comment type="caution">
    <text evidence="11">The sequence shown here is derived from an EMBL/GenBank/DDBJ whole genome shotgun (WGS) entry which is preliminary data.</text>
</comment>
<evidence type="ECO:0000256" key="5">
    <source>
        <dbReference type="ARBA" id="ARBA00023155"/>
    </source>
</evidence>
<sequence length="695" mass="76261">MSQDYHHQAAGIFGFSNGFERSAAISHQEQQQQQLHFAQQIRRDKLRVQGFEPPPPPLVGIEEEDSNSLPVYETPGMLSSEMFYFPSGVAATAASTELLDQPLQANFRGQRPPANTNEWYSNRQGVVDGVCHASFPDESTAKVTISSSSSSINFSSRFNVSGPGGNFPPQFTWVPDSSHEGGNPSEIGGTVVEGQGLSLSLSSLQHLEAAKAEELRMGDGGLLYYNQGGDPSATATPQFQYKQLGSHHHHHHQPLHLQGGVGQNHQVQGGCGSSLGMVNALRNSKYVKAAEELLEEFCSVGRGQLKKKTLDRKNTTLVLIRVVLATVAVATTVHQQRISLLYQELIELNIKDGRSNFYQCLMRHVDRRYNHYCEQMQTVVNSFDLVMGFGAAVPYTALAQKAMSRHFRCLKDAISGQLKHSCELLGEKDGASGITKGETPRLRMLEQSLRQQRAFHQMGMMEHEAWRPQRGLPERSVNILRAWLFEHFLHPYPSDADKHLLARQTGLSRNQVSNWFINARVRLWKPMVEEMYQQESNEEEGDNKERNPKDNNNISQTSTPSTTTVGAAGGISTPPPPPPLTASTTTVTASKRSEINATENDPSSLVAISKQCFSQNKPPTPLLVLLTPPPRTSLKRSSIVAADYGTTIAGNTDIGSTLIRFGTTAGDVSLSLGLRHAGNMPDKASSFSVTDFGGC</sequence>
<keyword evidence="3" id="KW-0805">Transcription regulation</keyword>
<evidence type="ECO:0000313" key="11">
    <source>
        <dbReference type="EMBL" id="KAE8707077.1"/>
    </source>
</evidence>
<dbReference type="PANTHER" id="PTHR11850">
    <property type="entry name" value="HOMEOBOX PROTEIN TRANSCRIPTION FACTORS"/>
    <property type="match status" value="1"/>
</dbReference>
<dbReference type="FunFam" id="1.10.10.60:FF:000083">
    <property type="entry name" value="BEL1-like homeodomain protein 4"/>
    <property type="match status" value="1"/>
</dbReference>
<protein>
    <submittedName>
        <fullName evidence="11">BEL1-like homeodomain protein 2</fullName>
    </submittedName>
</protein>
<gene>
    <name evidence="11" type="ORF">F3Y22_tig00110387pilonHSYRG00785</name>
</gene>
<keyword evidence="7 8" id="KW-0539">Nucleus</keyword>
<keyword evidence="5 8" id="KW-0371">Homeobox</keyword>
<dbReference type="EMBL" id="VEPZ02000966">
    <property type="protein sequence ID" value="KAE8707077.1"/>
    <property type="molecule type" value="Genomic_DNA"/>
</dbReference>
<feature type="region of interest" description="Disordered" evidence="9">
    <location>
        <begin position="243"/>
        <end position="263"/>
    </location>
</feature>
<evidence type="ECO:0000256" key="1">
    <source>
        <dbReference type="ARBA" id="ARBA00004123"/>
    </source>
</evidence>
<evidence type="ECO:0000256" key="6">
    <source>
        <dbReference type="ARBA" id="ARBA00023163"/>
    </source>
</evidence>
<evidence type="ECO:0000256" key="2">
    <source>
        <dbReference type="ARBA" id="ARBA00006454"/>
    </source>
</evidence>
<evidence type="ECO:0000256" key="9">
    <source>
        <dbReference type="SAM" id="MobiDB-lite"/>
    </source>
</evidence>
<dbReference type="GO" id="GO:0006355">
    <property type="term" value="P:regulation of DNA-templated transcription"/>
    <property type="evidence" value="ECO:0007669"/>
    <property type="project" value="InterPro"/>
</dbReference>
<dbReference type="CDD" id="cd00086">
    <property type="entry name" value="homeodomain"/>
    <property type="match status" value="1"/>
</dbReference>
<keyword evidence="12" id="KW-1185">Reference proteome</keyword>
<evidence type="ECO:0000256" key="3">
    <source>
        <dbReference type="ARBA" id="ARBA00023015"/>
    </source>
</evidence>
<feature type="DNA-binding region" description="Homeobox" evidence="8">
    <location>
        <begin position="465"/>
        <end position="527"/>
    </location>
</feature>
<dbReference type="SUPFAM" id="SSF46689">
    <property type="entry name" value="Homeodomain-like"/>
    <property type="match status" value="1"/>
</dbReference>
<dbReference type="GO" id="GO:0003677">
    <property type="term" value="F:DNA binding"/>
    <property type="evidence" value="ECO:0007669"/>
    <property type="project" value="UniProtKB-UniRule"/>
</dbReference>
<keyword evidence="4 8" id="KW-0238">DNA-binding</keyword>
<evidence type="ECO:0000256" key="8">
    <source>
        <dbReference type="PROSITE-ProRule" id="PRU00108"/>
    </source>
</evidence>
<reference evidence="11" key="1">
    <citation type="submission" date="2019-09" db="EMBL/GenBank/DDBJ databases">
        <title>Draft genome information of white flower Hibiscus syriacus.</title>
        <authorList>
            <person name="Kim Y.-M."/>
        </authorList>
    </citation>
    <scope>NUCLEOTIDE SEQUENCE [LARGE SCALE GENOMIC DNA]</scope>
    <source>
        <strain evidence="11">YM2019G1</strain>
    </source>
</reference>
<dbReference type="InterPro" id="IPR009057">
    <property type="entry name" value="Homeodomain-like_sf"/>
</dbReference>
<evidence type="ECO:0000259" key="10">
    <source>
        <dbReference type="PROSITE" id="PS50071"/>
    </source>
</evidence>
<dbReference type="AlphaFoldDB" id="A0A6A3AUI4"/>
<evidence type="ECO:0000313" key="12">
    <source>
        <dbReference type="Proteomes" id="UP000436088"/>
    </source>
</evidence>
<dbReference type="Pfam" id="PF05920">
    <property type="entry name" value="Homeobox_KN"/>
    <property type="match status" value="1"/>
</dbReference>
<dbReference type="InterPro" id="IPR008422">
    <property type="entry name" value="KN_HD"/>
</dbReference>
<comment type="subcellular location">
    <subcellularLocation>
        <location evidence="1 8">Nucleus</location>
    </subcellularLocation>
</comment>
<dbReference type="Proteomes" id="UP000436088">
    <property type="component" value="Unassembled WGS sequence"/>
</dbReference>
<dbReference type="Gene3D" id="1.10.10.60">
    <property type="entry name" value="Homeodomain-like"/>
    <property type="match status" value="1"/>
</dbReference>
<dbReference type="PROSITE" id="PS50071">
    <property type="entry name" value="HOMEOBOX_2"/>
    <property type="match status" value="1"/>
</dbReference>
<dbReference type="SMART" id="SM00574">
    <property type="entry name" value="POX"/>
    <property type="match status" value="1"/>
</dbReference>
<evidence type="ECO:0000256" key="7">
    <source>
        <dbReference type="ARBA" id="ARBA00023242"/>
    </source>
</evidence>
<feature type="compositionally biased region" description="Low complexity" evidence="9">
    <location>
        <begin position="581"/>
        <end position="590"/>
    </location>
</feature>
<organism evidence="11 12">
    <name type="scientific">Hibiscus syriacus</name>
    <name type="common">Rose of Sharon</name>
    <dbReference type="NCBI Taxonomy" id="106335"/>
    <lineage>
        <taxon>Eukaryota</taxon>
        <taxon>Viridiplantae</taxon>
        <taxon>Streptophyta</taxon>
        <taxon>Embryophyta</taxon>
        <taxon>Tracheophyta</taxon>
        <taxon>Spermatophyta</taxon>
        <taxon>Magnoliopsida</taxon>
        <taxon>eudicotyledons</taxon>
        <taxon>Gunneridae</taxon>
        <taxon>Pentapetalae</taxon>
        <taxon>rosids</taxon>
        <taxon>malvids</taxon>
        <taxon>Malvales</taxon>
        <taxon>Malvaceae</taxon>
        <taxon>Malvoideae</taxon>
        <taxon>Hibiscus</taxon>
    </lineage>
</organism>
<evidence type="ECO:0000256" key="4">
    <source>
        <dbReference type="ARBA" id="ARBA00023125"/>
    </source>
</evidence>
<comment type="similarity">
    <text evidence="2">Belongs to the TALE/BELL homeobox family.</text>
</comment>
<feature type="compositionally biased region" description="Polar residues" evidence="9">
    <location>
        <begin position="550"/>
        <end position="565"/>
    </location>
</feature>
<proteinExistence type="inferred from homology"/>
<keyword evidence="6" id="KW-0804">Transcription</keyword>
<dbReference type="InterPro" id="IPR001356">
    <property type="entry name" value="HD"/>
</dbReference>
<dbReference type="GO" id="GO:0005634">
    <property type="term" value="C:nucleus"/>
    <property type="evidence" value="ECO:0007669"/>
    <property type="project" value="UniProtKB-SubCell"/>
</dbReference>
<feature type="region of interest" description="Disordered" evidence="9">
    <location>
        <begin position="532"/>
        <end position="601"/>
    </location>
</feature>
<accession>A0A6A3AUI4</accession>
<name>A0A6A3AUI4_HIBSY</name>